<dbReference type="Proteomes" id="UP000267029">
    <property type="component" value="Unassembled WGS sequence"/>
</dbReference>
<dbReference type="EMBL" id="UXSR01005222">
    <property type="protein sequence ID" value="VDD79916.1"/>
    <property type="molecule type" value="Genomic_DNA"/>
</dbReference>
<feature type="region of interest" description="Disordered" evidence="1">
    <location>
        <begin position="75"/>
        <end position="103"/>
    </location>
</feature>
<keyword evidence="4" id="KW-1185">Reference proteome</keyword>
<proteinExistence type="predicted"/>
<evidence type="ECO:0000313" key="4">
    <source>
        <dbReference type="Proteomes" id="UP000267029"/>
    </source>
</evidence>
<sequence length="200" mass="23159">MARRIETIKTVYEFKERIKKEEDAAYKFFIDNKETLCSADNLNTASKLIRRQLELNKLRNDRCVKALKAAEERLAGADGERQKGTQRLEATEEGKDGLPSIEFMRPASPRTRAVLFEGISATGGGRAKYLKLRNLKDPEDKYAVKYPTSWDYGWYFKKMVKLDEIKKPFNHTSIIKNTLFSRNGIPVDDMRDIIQKKRFG</sequence>
<organism evidence="5">
    <name type="scientific">Mesocestoides corti</name>
    <name type="common">Flatworm</name>
    <dbReference type="NCBI Taxonomy" id="53468"/>
    <lineage>
        <taxon>Eukaryota</taxon>
        <taxon>Metazoa</taxon>
        <taxon>Spiralia</taxon>
        <taxon>Lophotrochozoa</taxon>
        <taxon>Platyhelminthes</taxon>
        <taxon>Cestoda</taxon>
        <taxon>Eucestoda</taxon>
        <taxon>Cyclophyllidea</taxon>
        <taxon>Mesocestoididae</taxon>
        <taxon>Mesocestoides</taxon>
    </lineage>
</organism>
<name>A0A0R3UFL3_MESCO</name>
<evidence type="ECO:0000313" key="5">
    <source>
        <dbReference type="WBParaSite" id="MCU_001059-RA"/>
    </source>
</evidence>
<dbReference type="AlphaFoldDB" id="A0A0R3UFL3"/>
<protein>
    <recommendedName>
        <fullName evidence="2">Sperm microtubule inner protein 1 C-terminal domain-containing protein</fullName>
    </recommendedName>
</protein>
<accession>A0A0R3UFL3</accession>
<evidence type="ECO:0000313" key="3">
    <source>
        <dbReference type="EMBL" id="VDD79916.1"/>
    </source>
</evidence>
<dbReference type="WBParaSite" id="MCU_001059-RA">
    <property type="protein sequence ID" value="MCU_001059-RA"/>
    <property type="gene ID" value="MCU_001059"/>
</dbReference>
<dbReference type="Pfam" id="PF22589">
    <property type="entry name" value="SPMIP1"/>
    <property type="match status" value="1"/>
</dbReference>
<dbReference type="InterPro" id="IPR054323">
    <property type="entry name" value="SPMIP1_C"/>
</dbReference>
<reference evidence="5" key="2">
    <citation type="submission" date="2019-11" db="UniProtKB">
        <authorList>
            <consortium name="WormBaseParasite"/>
        </authorList>
    </citation>
    <scope>IDENTIFICATION</scope>
</reference>
<dbReference type="PANTHER" id="PTHR35826:SF1">
    <property type="entry name" value="PROTEIN ATP6V1FNB-LIKE"/>
    <property type="match status" value="1"/>
</dbReference>
<dbReference type="OrthoDB" id="410807at2759"/>
<feature type="domain" description="Sperm microtubule inner protein 1 C-terminal" evidence="2">
    <location>
        <begin position="81"/>
        <end position="186"/>
    </location>
</feature>
<evidence type="ECO:0000259" key="2">
    <source>
        <dbReference type="Pfam" id="PF22589"/>
    </source>
</evidence>
<gene>
    <name evidence="3" type="ORF">MCOS_LOCUS5919</name>
</gene>
<dbReference type="PANTHER" id="PTHR35826">
    <property type="entry name" value="PROTEIN ATP6V1FNB-LIKE"/>
    <property type="match status" value="1"/>
</dbReference>
<reference evidence="3 4" key="1">
    <citation type="submission" date="2018-10" db="EMBL/GenBank/DDBJ databases">
        <authorList>
            <consortium name="Pathogen Informatics"/>
        </authorList>
    </citation>
    <scope>NUCLEOTIDE SEQUENCE [LARGE SCALE GENOMIC DNA]</scope>
</reference>
<evidence type="ECO:0000256" key="1">
    <source>
        <dbReference type="SAM" id="MobiDB-lite"/>
    </source>
</evidence>